<protein>
    <submittedName>
        <fullName evidence="1">Uncharacterized protein</fullName>
    </submittedName>
</protein>
<name>A0A380N165_9GAMM</name>
<sequence length="94" mass="10648">MSEYLNFVDEMTQIDAGNFVLGEYLYLGQMKTAEGKTVVLSVGYKPNYALRKMQENFAALRAGAEIRECYLRKIRVGETNDCGKIMLPLEMLGQ</sequence>
<accession>A0A380N165</accession>
<proteinExistence type="predicted"/>
<keyword evidence="2" id="KW-1185">Reference proteome</keyword>
<organism evidence="1 2">
    <name type="scientific">Suttonella indologenes</name>
    <dbReference type="NCBI Taxonomy" id="13276"/>
    <lineage>
        <taxon>Bacteria</taxon>
        <taxon>Pseudomonadati</taxon>
        <taxon>Pseudomonadota</taxon>
        <taxon>Gammaproteobacteria</taxon>
        <taxon>Cardiobacteriales</taxon>
        <taxon>Cardiobacteriaceae</taxon>
        <taxon>Suttonella</taxon>
    </lineage>
</organism>
<dbReference type="OrthoDB" id="7067748at2"/>
<gene>
    <name evidence="1" type="ORF">NCTC10717_02044</name>
</gene>
<reference evidence="1 2" key="1">
    <citation type="submission" date="2018-06" db="EMBL/GenBank/DDBJ databases">
        <authorList>
            <consortium name="Pathogen Informatics"/>
            <person name="Doyle S."/>
        </authorList>
    </citation>
    <scope>NUCLEOTIDE SEQUENCE [LARGE SCALE GENOMIC DNA]</scope>
    <source>
        <strain evidence="1 2">NCTC10717</strain>
    </source>
</reference>
<dbReference type="AlphaFoldDB" id="A0A380N165"/>
<dbReference type="Proteomes" id="UP000254575">
    <property type="component" value="Unassembled WGS sequence"/>
</dbReference>
<dbReference type="RefSeq" id="WP_115219146.1">
    <property type="nucleotide sequence ID" value="NZ_UHIA01000004.1"/>
</dbReference>
<evidence type="ECO:0000313" key="1">
    <source>
        <dbReference type="EMBL" id="SUO98302.1"/>
    </source>
</evidence>
<dbReference type="EMBL" id="UHIA01000004">
    <property type="protein sequence ID" value="SUO98302.1"/>
    <property type="molecule type" value="Genomic_DNA"/>
</dbReference>
<evidence type="ECO:0000313" key="2">
    <source>
        <dbReference type="Proteomes" id="UP000254575"/>
    </source>
</evidence>